<dbReference type="SUPFAM" id="SSF51735">
    <property type="entry name" value="NAD(P)-binding Rossmann-fold domains"/>
    <property type="match status" value="1"/>
</dbReference>
<evidence type="ECO:0000256" key="1">
    <source>
        <dbReference type="ARBA" id="ARBA00006484"/>
    </source>
</evidence>
<gene>
    <name evidence="3" type="ORF">B0I35DRAFT_423807</name>
</gene>
<protein>
    <submittedName>
        <fullName evidence="3">Uncharacterized protein</fullName>
    </submittedName>
</protein>
<dbReference type="Gene3D" id="3.40.50.720">
    <property type="entry name" value="NAD(P)-binding Rossmann-like Domain"/>
    <property type="match status" value="1"/>
</dbReference>
<comment type="caution">
    <text evidence="3">The sequence shown here is derived from an EMBL/GenBank/DDBJ whole genome shotgun (WGS) entry which is preliminary data.</text>
</comment>
<dbReference type="PANTHER" id="PTHR44196:SF1">
    <property type="entry name" value="DEHYDROGENASE_REDUCTASE SDR FAMILY MEMBER 7B"/>
    <property type="match status" value="1"/>
</dbReference>
<dbReference type="AlphaFoldDB" id="A0A8K0WTH3"/>
<dbReference type="Pfam" id="PF00106">
    <property type="entry name" value="adh_short"/>
    <property type="match status" value="1"/>
</dbReference>
<dbReference type="PRINTS" id="PR00081">
    <property type="entry name" value="GDHRDH"/>
</dbReference>
<dbReference type="OrthoDB" id="1933717at2759"/>
<keyword evidence="2" id="KW-0560">Oxidoreductase</keyword>
<name>A0A8K0WTH3_9HYPO</name>
<dbReference type="PANTHER" id="PTHR44196">
    <property type="entry name" value="DEHYDROGENASE/REDUCTASE SDR FAMILY MEMBER 7B"/>
    <property type="match status" value="1"/>
</dbReference>
<dbReference type="InterPro" id="IPR002347">
    <property type="entry name" value="SDR_fam"/>
</dbReference>
<dbReference type="EMBL" id="JAGPNK010000003">
    <property type="protein sequence ID" value="KAH7324256.1"/>
    <property type="molecule type" value="Genomic_DNA"/>
</dbReference>
<dbReference type="Proteomes" id="UP000813444">
    <property type="component" value="Unassembled WGS sequence"/>
</dbReference>
<evidence type="ECO:0000313" key="4">
    <source>
        <dbReference type="Proteomes" id="UP000813444"/>
    </source>
</evidence>
<keyword evidence="4" id="KW-1185">Reference proteome</keyword>
<comment type="similarity">
    <text evidence="1">Belongs to the short-chain dehydrogenases/reductases (SDR) family.</text>
</comment>
<dbReference type="InterPro" id="IPR036291">
    <property type="entry name" value="NAD(P)-bd_dom_sf"/>
</dbReference>
<proteinExistence type="inferred from homology"/>
<reference evidence="3" key="1">
    <citation type="journal article" date="2021" name="Nat. Commun.">
        <title>Genetic determinants of endophytism in the Arabidopsis root mycobiome.</title>
        <authorList>
            <person name="Mesny F."/>
            <person name="Miyauchi S."/>
            <person name="Thiergart T."/>
            <person name="Pickel B."/>
            <person name="Atanasova L."/>
            <person name="Karlsson M."/>
            <person name="Huettel B."/>
            <person name="Barry K.W."/>
            <person name="Haridas S."/>
            <person name="Chen C."/>
            <person name="Bauer D."/>
            <person name="Andreopoulos W."/>
            <person name="Pangilinan J."/>
            <person name="LaButti K."/>
            <person name="Riley R."/>
            <person name="Lipzen A."/>
            <person name="Clum A."/>
            <person name="Drula E."/>
            <person name="Henrissat B."/>
            <person name="Kohler A."/>
            <person name="Grigoriev I.V."/>
            <person name="Martin F.M."/>
            <person name="Hacquard S."/>
        </authorList>
    </citation>
    <scope>NUCLEOTIDE SEQUENCE</scope>
    <source>
        <strain evidence="3">MPI-CAGE-CH-0235</strain>
    </source>
</reference>
<dbReference type="GO" id="GO:0016491">
    <property type="term" value="F:oxidoreductase activity"/>
    <property type="evidence" value="ECO:0007669"/>
    <property type="project" value="UniProtKB-KW"/>
</dbReference>
<evidence type="ECO:0000256" key="2">
    <source>
        <dbReference type="ARBA" id="ARBA00023002"/>
    </source>
</evidence>
<organism evidence="3 4">
    <name type="scientific">Stachybotrys elegans</name>
    <dbReference type="NCBI Taxonomy" id="80388"/>
    <lineage>
        <taxon>Eukaryota</taxon>
        <taxon>Fungi</taxon>
        <taxon>Dikarya</taxon>
        <taxon>Ascomycota</taxon>
        <taxon>Pezizomycotina</taxon>
        <taxon>Sordariomycetes</taxon>
        <taxon>Hypocreomycetidae</taxon>
        <taxon>Hypocreales</taxon>
        <taxon>Stachybotryaceae</taxon>
        <taxon>Stachybotrys</taxon>
    </lineage>
</organism>
<dbReference type="CDD" id="cd05233">
    <property type="entry name" value="SDR_c"/>
    <property type="match status" value="1"/>
</dbReference>
<sequence length="264" mass="28260">MADSTEQIKAPAWASFTKTHHSKPYPFISPTRPELSAAGKSVLITGGGSGIGKTVAIAFAQAGAASIAIIGRRLNRLQSTAAEITASSTKNAEVYFESGDIAQRSSIDAAVSAIGGKMGKIDIFVPCAGILTRFGPLRDYDGDEFKRGLDMNVMGAFNALQAFLPWAAPNAMVFNISSALAHVKPNLEVVSYAVNKIAIAKMFDYLAAENPDLHVVNIQPGVIDTEITDGYDIESQDEGTSSRLRCMPRNLKSIHLISRKAHYD</sequence>
<evidence type="ECO:0000313" key="3">
    <source>
        <dbReference type="EMBL" id="KAH7324256.1"/>
    </source>
</evidence>
<accession>A0A8K0WTH3</accession>
<dbReference type="GO" id="GO:0016020">
    <property type="term" value="C:membrane"/>
    <property type="evidence" value="ECO:0007669"/>
    <property type="project" value="TreeGrafter"/>
</dbReference>